<dbReference type="Proteomes" id="UP000254569">
    <property type="component" value="Unassembled WGS sequence"/>
</dbReference>
<feature type="region of interest" description="Disordered" evidence="1">
    <location>
        <begin position="24"/>
        <end position="48"/>
    </location>
</feature>
<accession>A0A379LW76</accession>
<gene>
    <name evidence="2" type="ORF">NCTC13296_01140</name>
</gene>
<evidence type="ECO:0000313" key="3">
    <source>
        <dbReference type="Proteomes" id="UP000254569"/>
    </source>
</evidence>
<dbReference type="EMBL" id="UGVI01000001">
    <property type="protein sequence ID" value="SUE14300.1"/>
    <property type="molecule type" value="Genomic_DNA"/>
</dbReference>
<evidence type="ECO:0000256" key="1">
    <source>
        <dbReference type="SAM" id="MobiDB-lite"/>
    </source>
</evidence>
<dbReference type="AlphaFoldDB" id="A0A379LW76"/>
<keyword evidence="3" id="KW-1185">Reference proteome</keyword>
<evidence type="ECO:0000313" key="2">
    <source>
        <dbReference type="EMBL" id="SUE14300.1"/>
    </source>
</evidence>
<protein>
    <submittedName>
        <fullName evidence="2">Uncharacterized protein</fullName>
    </submittedName>
</protein>
<name>A0A379LW76_9NOCA</name>
<sequence length="48" mass="5366">MGMFGKAMKSAAAVKAIQVVRREAAKPENQRKAKEMLAKLQQKRRGSH</sequence>
<organism evidence="2 3">
    <name type="scientific">Rhodococcus gordoniae</name>
    <dbReference type="NCBI Taxonomy" id="223392"/>
    <lineage>
        <taxon>Bacteria</taxon>
        <taxon>Bacillati</taxon>
        <taxon>Actinomycetota</taxon>
        <taxon>Actinomycetes</taxon>
        <taxon>Mycobacteriales</taxon>
        <taxon>Nocardiaceae</taxon>
        <taxon>Rhodococcus</taxon>
    </lineage>
</organism>
<proteinExistence type="predicted"/>
<feature type="compositionally biased region" description="Basic and acidic residues" evidence="1">
    <location>
        <begin position="24"/>
        <end position="37"/>
    </location>
</feature>
<reference evidence="2 3" key="1">
    <citation type="submission" date="2018-06" db="EMBL/GenBank/DDBJ databases">
        <authorList>
            <consortium name="Pathogen Informatics"/>
            <person name="Doyle S."/>
        </authorList>
    </citation>
    <scope>NUCLEOTIDE SEQUENCE [LARGE SCALE GENOMIC DNA]</scope>
    <source>
        <strain evidence="2 3">NCTC13296</strain>
    </source>
</reference>